<dbReference type="RefSeq" id="WP_111595272.1">
    <property type="nucleotide sequence ID" value="NZ_QLMA01000011.1"/>
</dbReference>
<dbReference type="AlphaFoldDB" id="A0A327VME1"/>
<dbReference type="InterPro" id="IPR011010">
    <property type="entry name" value="DNA_brk_join_enz"/>
</dbReference>
<accession>A0A327VME1</accession>
<sequence>MLREAKINRIKVCEAFESNYFFKPHEESDNIYLNAADLKALEEFDLSGNTRLERACDLFLPGNYTGLRFSDYSRLTSEHIQDNLITIQQTKTGGRVVIPEKQLLKLRKRAALPSCRKHQIR</sequence>
<dbReference type="EMBL" id="QLMA01000011">
    <property type="protein sequence ID" value="RAJ74050.1"/>
    <property type="molecule type" value="Genomic_DNA"/>
</dbReference>
<dbReference type="Proteomes" id="UP000249819">
    <property type="component" value="Unassembled WGS sequence"/>
</dbReference>
<keyword evidence="1" id="KW-0233">DNA recombination</keyword>
<comment type="caution">
    <text evidence="2">The sequence shown here is derived from an EMBL/GenBank/DDBJ whole genome shotgun (WGS) entry which is preliminary data.</text>
</comment>
<dbReference type="GO" id="GO:0003677">
    <property type="term" value="F:DNA binding"/>
    <property type="evidence" value="ECO:0007669"/>
    <property type="project" value="InterPro"/>
</dbReference>
<organism evidence="2 3">
    <name type="scientific">Chitinophaga dinghuensis</name>
    <dbReference type="NCBI Taxonomy" id="1539050"/>
    <lineage>
        <taxon>Bacteria</taxon>
        <taxon>Pseudomonadati</taxon>
        <taxon>Bacteroidota</taxon>
        <taxon>Chitinophagia</taxon>
        <taxon>Chitinophagales</taxon>
        <taxon>Chitinophagaceae</taxon>
        <taxon>Chitinophaga</taxon>
    </lineage>
</organism>
<dbReference type="Gene3D" id="1.10.443.10">
    <property type="entry name" value="Intergrase catalytic core"/>
    <property type="match status" value="1"/>
</dbReference>
<evidence type="ECO:0000256" key="1">
    <source>
        <dbReference type="ARBA" id="ARBA00023172"/>
    </source>
</evidence>
<keyword evidence="3" id="KW-1185">Reference proteome</keyword>
<proteinExistence type="predicted"/>
<dbReference type="GO" id="GO:0006310">
    <property type="term" value="P:DNA recombination"/>
    <property type="evidence" value="ECO:0007669"/>
    <property type="project" value="UniProtKB-KW"/>
</dbReference>
<gene>
    <name evidence="2" type="ORF">CLV59_111170</name>
</gene>
<reference evidence="2 3" key="1">
    <citation type="submission" date="2018-06" db="EMBL/GenBank/DDBJ databases">
        <title>Genomic Encyclopedia of Archaeal and Bacterial Type Strains, Phase II (KMG-II): from individual species to whole genera.</title>
        <authorList>
            <person name="Goeker M."/>
        </authorList>
    </citation>
    <scope>NUCLEOTIDE SEQUENCE [LARGE SCALE GENOMIC DNA]</scope>
    <source>
        <strain evidence="2 3">DSM 29821</strain>
    </source>
</reference>
<dbReference type="OrthoDB" id="1493636at2"/>
<dbReference type="SUPFAM" id="SSF56349">
    <property type="entry name" value="DNA breaking-rejoining enzymes"/>
    <property type="match status" value="1"/>
</dbReference>
<protein>
    <submittedName>
        <fullName evidence="2">Uncharacterized protein</fullName>
    </submittedName>
</protein>
<dbReference type="InterPro" id="IPR013762">
    <property type="entry name" value="Integrase-like_cat_sf"/>
</dbReference>
<dbReference type="GO" id="GO:0015074">
    <property type="term" value="P:DNA integration"/>
    <property type="evidence" value="ECO:0007669"/>
    <property type="project" value="InterPro"/>
</dbReference>
<evidence type="ECO:0000313" key="3">
    <source>
        <dbReference type="Proteomes" id="UP000249819"/>
    </source>
</evidence>
<name>A0A327VME1_9BACT</name>
<evidence type="ECO:0000313" key="2">
    <source>
        <dbReference type="EMBL" id="RAJ74050.1"/>
    </source>
</evidence>